<keyword evidence="3" id="KW-1185">Reference proteome</keyword>
<evidence type="ECO:0000256" key="1">
    <source>
        <dbReference type="SAM" id="MobiDB-lite"/>
    </source>
</evidence>
<dbReference type="Proteomes" id="UP001054945">
    <property type="component" value="Unassembled WGS sequence"/>
</dbReference>
<dbReference type="AlphaFoldDB" id="A0AAV4NFG5"/>
<comment type="caution">
    <text evidence="2">The sequence shown here is derived from an EMBL/GenBank/DDBJ whole genome shotgun (WGS) entry which is preliminary data.</text>
</comment>
<gene>
    <name evidence="2" type="ORF">CEXT_731961</name>
</gene>
<organism evidence="2 3">
    <name type="scientific">Caerostris extrusa</name>
    <name type="common">Bark spider</name>
    <name type="synonym">Caerostris bankana</name>
    <dbReference type="NCBI Taxonomy" id="172846"/>
    <lineage>
        <taxon>Eukaryota</taxon>
        <taxon>Metazoa</taxon>
        <taxon>Ecdysozoa</taxon>
        <taxon>Arthropoda</taxon>
        <taxon>Chelicerata</taxon>
        <taxon>Arachnida</taxon>
        <taxon>Araneae</taxon>
        <taxon>Araneomorphae</taxon>
        <taxon>Entelegynae</taxon>
        <taxon>Araneoidea</taxon>
        <taxon>Araneidae</taxon>
        <taxon>Caerostris</taxon>
    </lineage>
</organism>
<reference evidence="2 3" key="1">
    <citation type="submission" date="2021-06" db="EMBL/GenBank/DDBJ databases">
        <title>Caerostris extrusa draft genome.</title>
        <authorList>
            <person name="Kono N."/>
            <person name="Arakawa K."/>
        </authorList>
    </citation>
    <scope>NUCLEOTIDE SEQUENCE [LARGE SCALE GENOMIC DNA]</scope>
</reference>
<feature type="region of interest" description="Disordered" evidence="1">
    <location>
        <begin position="67"/>
        <end position="96"/>
    </location>
</feature>
<evidence type="ECO:0000313" key="3">
    <source>
        <dbReference type="Proteomes" id="UP001054945"/>
    </source>
</evidence>
<dbReference type="EMBL" id="BPLR01003329">
    <property type="protein sequence ID" value="GIX83398.1"/>
    <property type="molecule type" value="Genomic_DNA"/>
</dbReference>
<evidence type="ECO:0000313" key="2">
    <source>
        <dbReference type="EMBL" id="GIX83398.1"/>
    </source>
</evidence>
<sequence length="96" mass="11059">MCLFLLTEKTKKKILFKYYRDRPFSFLKKKSLRPKPLFGELTFLLAAEHVAQEVRTPRLEVEECEVEECSQSGSVRAHTSPKRGMRGGDTPVDGNR</sequence>
<proteinExistence type="predicted"/>
<name>A0AAV4NFG5_CAEEX</name>
<protein>
    <submittedName>
        <fullName evidence="2">Uncharacterized protein</fullName>
    </submittedName>
</protein>
<accession>A0AAV4NFG5</accession>